<feature type="domain" description="Pilus formation protein N-terminal" evidence="4">
    <location>
        <begin position="53"/>
        <end position="117"/>
    </location>
</feature>
<dbReference type="EMBL" id="JAKREW010000001">
    <property type="protein sequence ID" value="MCG7503598.1"/>
    <property type="molecule type" value="Genomic_DNA"/>
</dbReference>
<evidence type="ECO:0000256" key="1">
    <source>
        <dbReference type="RuleBase" id="RU004003"/>
    </source>
</evidence>
<dbReference type="PRINTS" id="PR00811">
    <property type="entry name" value="BCTERIALGSPD"/>
</dbReference>
<sequence>MPSRYSEKAGRRSSSAWMGAPWLAFAIAVLLVGFFSSLTELKAQDISPSTAQPTVNLPVGQGRLLRFNEPVESVLIADTTIADLQIVSPGVVYVFGLKPGLTNLIAITADERIKATAQFRVTADISPANEAKQAMRPNSATNLAIFGSRIVATGEARGVEEATDMDNIARTFSPPEQPPINNMTVTGSQQVNIRVRFAEVSRTELQSYGVDWNVGYKSGGFEFNMFQNNGVPNGDTGNFGLNLSQDPGVNFDILVEALQRNGIVKILAEPNLTAVTGQTAKFLAGGEIPIPIPQGNDVVTVQYKQFGVSLGFTPTLIGRNRIALNVQPEVSSLSETGAAIGANGFSLPSFVVRRADTTVEVASGQTFAIAGLFQQRTARNVEKFPVLGDVPVLGPLFQSQRFQREETELVILITPYLVEPVRDSLATPQDRPAKRAKRKSKGGSSVGLIVK</sequence>
<evidence type="ECO:0000259" key="3">
    <source>
        <dbReference type="Pfam" id="PF00263"/>
    </source>
</evidence>
<proteinExistence type="inferred from homology"/>
<reference evidence="5 6" key="1">
    <citation type="submission" date="2022-02" db="EMBL/GenBank/DDBJ databases">
        <title>Draft genome sequence of Mezorhizobium retamae strain IRAMC:0171 isolated from Retama raetam nodules.</title>
        <authorList>
            <person name="Bengaied R."/>
            <person name="Sbissi I."/>
            <person name="Huber K."/>
            <person name="Ghodbane F."/>
            <person name="Nouioui I."/>
            <person name="Tarhouni M."/>
            <person name="Gtari M."/>
        </authorList>
    </citation>
    <scope>NUCLEOTIDE SEQUENCE [LARGE SCALE GENOMIC DNA]</scope>
    <source>
        <strain evidence="5 6">IRAMC:0171</strain>
    </source>
</reference>
<protein>
    <submittedName>
        <fullName evidence="5">Type II and III secretion system protein family protein</fullName>
    </submittedName>
</protein>
<evidence type="ECO:0000259" key="4">
    <source>
        <dbReference type="Pfam" id="PF13629"/>
    </source>
</evidence>
<gene>
    <name evidence="5" type="ORF">L4923_01045</name>
</gene>
<dbReference type="PANTHER" id="PTHR30332">
    <property type="entry name" value="PROBABLE GENERAL SECRETION PATHWAY PROTEIN D"/>
    <property type="match status" value="1"/>
</dbReference>
<dbReference type="Pfam" id="PF13629">
    <property type="entry name" value="T2SS-T3SS_pil_N"/>
    <property type="match status" value="1"/>
</dbReference>
<evidence type="ECO:0000313" key="6">
    <source>
        <dbReference type="Proteomes" id="UP001201701"/>
    </source>
</evidence>
<dbReference type="PANTHER" id="PTHR30332:SF17">
    <property type="entry name" value="TYPE IV PILIATION SYSTEM PROTEIN DR_0774-RELATED"/>
    <property type="match status" value="1"/>
</dbReference>
<dbReference type="RefSeq" id="WP_239361386.1">
    <property type="nucleotide sequence ID" value="NZ_JAKREW010000001.1"/>
</dbReference>
<comment type="similarity">
    <text evidence="1">Belongs to the bacterial secretin family.</text>
</comment>
<accession>A0ABS9Q850</accession>
<organism evidence="5 6">
    <name type="scientific">Mesorhizobium retamae</name>
    <dbReference type="NCBI Taxonomy" id="2912854"/>
    <lineage>
        <taxon>Bacteria</taxon>
        <taxon>Pseudomonadati</taxon>
        <taxon>Pseudomonadota</taxon>
        <taxon>Alphaproteobacteria</taxon>
        <taxon>Hyphomicrobiales</taxon>
        <taxon>Phyllobacteriaceae</taxon>
        <taxon>Mesorhizobium</taxon>
    </lineage>
</organism>
<evidence type="ECO:0000256" key="2">
    <source>
        <dbReference type="SAM" id="MobiDB-lite"/>
    </source>
</evidence>
<feature type="region of interest" description="Disordered" evidence="2">
    <location>
        <begin position="424"/>
        <end position="451"/>
    </location>
</feature>
<dbReference type="InterPro" id="IPR050810">
    <property type="entry name" value="Bact_Secretion_Sys_Channel"/>
</dbReference>
<dbReference type="InterPro" id="IPR001775">
    <property type="entry name" value="GspD/PilQ"/>
</dbReference>
<dbReference type="InterPro" id="IPR032789">
    <property type="entry name" value="T2SS-T3SS_pil_N"/>
</dbReference>
<dbReference type="InterPro" id="IPR004846">
    <property type="entry name" value="T2SS/T3SS_dom"/>
</dbReference>
<keyword evidence="6" id="KW-1185">Reference proteome</keyword>
<dbReference type="Proteomes" id="UP001201701">
    <property type="component" value="Unassembled WGS sequence"/>
</dbReference>
<dbReference type="Pfam" id="PF00263">
    <property type="entry name" value="Secretin"/>
    <property type="match status" value="1"/>
</dbReference>
<feature type="domain" description="Type II/III secretion system secretin-like" evidence="3">
    <location>
        <begin position="257"/>
        <end position="418"/>
    </location>
</feature>
<evidence type="ECO:0000313" key="5">
    <source>
        <dbReference type="EMBL" id="MCG7503598.1"/>
    </source>
</evidence>
<name>A0ABS9Q850_9HYPH</name>
<comment type="caution">
    <text evidence="5">The sequence shown here is derived from an EMBL/GenBank/DDBJ whole genome shotgun (WGS) entry which is preliminary data.</text>
</comment>